<dbReference type="Pfam" id="PF00702">
    <property type="entry name" value="Hydrolase"/>
    <property type="match status" value="1"/>
</dbReference>
<dbReference type="RefSeq" id="XP_070887869.1">
    <property type="nucleotide sequence ID" value="XM_071028756.1"/>
</dbReference>
<keyword evidence="1" id="KW-0378">Hydrolase</keyword>
<dbReference type="Gene3D" id="3.40.50.1000">
    <property type="entry name" value="HAD superfamily/HAD-like"/>
    <property type="match status" value="1"/>
</dbReference>
<dbReference type="SUPFAM" id="SSF56784">
    <property type="entry name" value="HAD-like"/>
    <property type="match status" value="1"/>
</dbReference>
<evidence type="ECO:0000256" key="1">
    <source>
        <dbReference type="ARBA" id="ARBA00022801"/>
    </source>
</evidence>
<dbReference type="Proteomes" id="UP001610432">
    <property type="component" value="Unassembled WGS sequence"/>
</dbReference>
<comment type="caution">
    <text evidence="2">The sequence shown here is derived from an EMBL/GenBank/DDBJ whole genome shotgun (WGS) entry which is preliminary data.</text>
</comment>
<proteinExistence type="predicted"/>
<dbReference type="InterPro" id="IPR036412">
    <property type="entry name" value="HAD-like_sf"/>
</dbReference>
<name>A0ABR4LWI7_9EURO</name>
<organism evidence="2 3">
    <name type="scientific">Aspergillus lucknowensis</name>
    <dbReference type="NCBI Taxonomy" id="176173"/>
    <lineage>
        <taxon>Eukaryota</taxon>
        <taxon>Fungi</taxon>
        <taxon>Dikarya</taxon>
        <taxon>Ascomycota</taxon>
        <taxon>Pezizomycotina</taxon>
        <taxon>Eurotiomycetes</taxon>
        <taxon>Eurotiomycetidae</taxon>
        <taxon>Eurotiales</taxon>
        <taxon>Aspergillaceae</taxon>
        <taxon>Aspergillus</taxon>
        <taxon>Aspergillus subgen. Nidulantes</taxon>
    </lineage>
</organism>
<dbReference type="PANTHER" id="PTHR43316:SF3">
    <property type="entry name" value="HALOACID DEHALOGENASE, TYPE II (AFU_ORTHOLOGUE AFUA_2G07750)-RELATED"/>
    <property type="match status" value="1"/>
</dbReference>
<keyword evidence="3" id="KW-1185">Reference proteome</keyword>
<accession>A0ABR4LWI7</accession>
<dbReference type="PANTHER" id="PTHR43316">
    <property type="entry name" value="HYDROLASE, HALOACID DELAHOGENASE-RELATED"/>
    <property type="match status" value="1"/>
</dbReference>
<protein>
    <submittedName>
        <fullName evidence="2">Haloacid dehalogenase-like hydrolase-domain-containing protein</fullName>
    </submittedName>
</protein>
<evidence type="ECO:0000313" key="2">
    <source>
        <dbReference type="EMBL" id="KAL2868890.1"/>
    </source>
</evidence>
<evidence type="ECO:0000313" key="3">
    <source>
        <dbReference type="Proteomes" id="UP001610432"/>
    </source>
</evidence>
<dbReference type="EMBL" id="JBFXLQ010000012">
    <property type="protein sequence ID" value="KAL2868890.1"/>
    <property type="molecule type" value="Genomic_DNA"/>
</dbReference>
<dbReference type="GeneID" id="98143828"/>
<gene>
    <name evidence="2" type="ORF">BJX67DRAFT_349474</name>
</gene>
<sequence length="155" mass="17166">MKSYDSLSTFPDVAAALEKINSAPNLTPVIFSNGQKSMVENSVIRSMDLGPQANVFADIITVDDVQKFKPTPEVYQYLAKRVGKQPHQYKDIWLVSGNPFDITGSKNAGLNAAWVDRSGLGWRDGLIEDGVPTVSSQRLDELMIKIEDHVKGKWT</sequence>
<dbReference type="InterPro" id="IPR023214">
    <property type="entry name" value="HAD_sf"/>
</dbReference>
<reference evidence="2 3" key="1">
    <citation type="submission" date="2024-07" db="EMBL/GenBank/DDBJ databases">
        <title>Section-level genome sequencing and comparative genomics of Aspergillus sections Usti and Cavernicolus.</title>
        <authorList>
            <consortium name="Lawrence Berkeley National Laboratory"/>
            <person name="Nybo J.L."/>
            <person name="Vesth T.C."/>
            <person name="Theobald S."/>
            <person name="Frisvad J.C."/>
            <person name="Larsen T.O."/>
            <person name="Kjaerboelling I."/>
            <person name="Rothschild-Mancinelli K."/>
            <person name="Lyhne E.K."/>
            <person name="Kogle M.E."/>
            <person name="Barry K."/>
            <person name="Clum A."/>
            <person name="Na H."/>
            <person name="Ledsgaard L."/>
            <person name="Lin J."/>
            <person name="Lipzen A."/>
            <person name="Kuo A."/>
            <person name="Riley R."/>
            <person name="Mondo S."/>
            <person name="Labutti K."/>
            <person name="Haridas S."/>
            <person name="Pangalinan J."/>
            <person name="Salamov A.A."/>
            <person name="Simmons B.A."/>
            <person name="Magnuson J.K."/>
            <person name="Chen J."/>
            <person name="Drula E."/>
            <person name="Henrissat B."/>
            <person name="Wiebenga A."/>
            <person name="Lubbers R.J."/>
            <person name="Gomes A.C."/>
            <person name="Macurrencykelacurrency M.R."/>
            <person name="Stajich J."/>
            <person name="Grigoriev I.V."/>
            <person name="Mortensen U.H."/>
            <person name="De Vries R.P."/>
            <person name="Baker S.E."/>
            <person name="Andersen M.R."/>
        </authorList>
    </citation>
    <scope>NUCLEOTIDE SEQUENCE [LARGE SCALE GENOMIC DNA]</scope>
    <source>
        <strain evidence="2 3">CBS 449.75</strain>
    </source>
</reference>
<dbReference type="InterPro" id="IPR051540">
    <property type="entry name" value="S-2-haloacid_dehalogenase"/>
</dbReference>